<dbReference type="Pfam" id="PF05400">
    <property type="entry name" value="FliT"/>
    <property type="match status" value="1"/>
</dbReference>
<dbReference type="InterPro" id="IPR008622">
    <property type="entry name" value="FliT"/>
</dbReference>
<evidence type="ECO:0000313" key="9">
    <source>
        <dbReference type="Proteomes" id="UP000784880"/>
    </source>
</evidence>
<sequence>MVTGREGNSFEQLFAVTKELYELVEVPPASEVRDEYIERLTSLTEERGLIIRSIKVEPDDGDKVLLEQSVRLNEAMAPRLGAELNRIKRDMFELKKKKESGRRYENPYDYGPLDGSFIDKKN</sequence>
<evidence type="ECO:0000256" key="6">
    <source>
        <dbReference type="ARBA" id="ARBA00093785"/>
    </source>
</evidence>
<evidence type="ECO:0000256" key="7">
    <source>
        <dbReference type="ARBA" id="ARBA00093797"/>
    </source>
</evidence>
<evidence type="ECO:0000256" key="5">
    <source>
        <dbReference type="ARBA" id="ARBA00093765"/>
    </source>
</evidence>
<evidence type="ECO:0000313" key="8">
    <source>
        <dbReference type="EMBL" id="MBU9712802.1"/>
    </source>
</evidence>
<comment type="subcellular location">
    <subcellularLocation>
        <location evidence="1">Cytoplasm</location>
        <location evidence="1">Cytosol</location>
    </subcellularLocation>
</comment>
<keyword evidence="3" id="KW-1005">Bacterial flagellum biogenesis</keyword>
<protein>
    <recommendedName>
        <fullName evidence="7">Flagellar protein FliT</fullName>
    </recommendedName>
</protein>
<dbReference type="RefSeq" id="WP_217066974.1">
    <property type="nucleotide sequence ID" value="NZ_JAHQCS010000110.1"/>
</dbReference>
<keyword evidence="9" id="KW-1185">Reference proteome</keyword>
<dbReference type="Proteomes" id="UP000784880">
    <property type="component" value="Unassembled WGS sequence"/>
</dbReference>
<comment type="similarity">
    <text evidence="6">Belongs to the bacillales FliT family.</text>
</comment>
<evidence type="ECO:0000256" key="1">
    <source>
        <dbReference type="ARBA" id="ARBA00004514"/>
    </source>
</evidence>
<keyword evidence="4" id="KW-0143">Chaperone</keyword>
<name>A0ABS6JGH7_9BACI</name>
<evidence type="ECO:0000256" key="4">
    <source>
        <dbReference type="ARBA" id="ARBA00023186"/>
    </source>
</evidence>
<gene>
    <name evidence="8" type="ORF">KS419_13810</name>
</gene>
<accession>A0ABS6JGH7</accession>
<dbReference type="EMBL" id="JAHQCS010000110">
    <property type="protein sequence ID" value="MBU9712802.1"/>
    <property type="molecule type" value="Genomic_DNA"/>
</dbReference>
<evidence type="ECO:0000256" key="3">
    <source>
        <dbReference type="ARBA" id="ARBA00022795"/>
    </source>
</evidence>
<comment type="caution">
    <text evidence="8">The sequence shown here is derived from an EMBL/GenBank/DDBJ whole genome shotgun (WGS) entry which is preliminary data.</text>
</comment>
<evidence type="ECO:0000256" key="2">
    <source>
        <dbReference type="ARBA" id="ARBA00022490"/>
    </source>
</evidence>
<organism evidence="8 9">
    <name type="scientific">Evansella tamaricis</name>
    <dbReference type="NCBI Taxonomy" id="2069301"/>
    <lineage>
        <taxon>Bacteria</taxon>
        <taxon>Bacillati</taxon>
        <taxon>Bacillota</taxon>
        <taxon>Bacilli</taxon>
        <taxon>Bacillales</taxon>
        <taxon>Bacillaceae</taxon>
        <taxon>Evansella</taxon>
    </lineage>
</organism>
<proteinExistence type="inferred from homology"/>
<keyword evidence="2" id="KW-0963">Cytoplasm</keyword>
<reference evidence="8 9" key="1">
    <citation type="submission" date="2021-06" db="EMBL/GenBank/DDBJ databases">
        <title>Bacillus sp. RD4P76, an endophyte from a halophyte.</title>
        <authorList>
            <person name="Sun J.-Q."/>
        </authorList>
    </citation>
    <scope>NUCLEOTIDE SEQUENCE [LARGE SCALE GENOMIC DNA]</scope>
    <source>
        <strain evidence="8 9">CGMCC 1.15917</strain>
    </source>
</reference>
<comment type="function">
    <text evidence="5">May act as an export chaperone for the filament capping protein FliD.</text>
</comment>